<comment type="caution">
    <text evidence="1">The sequence shown here is derived from an EMBL/GenBank/DDBJ whole genome shotgun (WGS) entry which is preliminary data.</text>
</comment>
<dbReference type="EMBL" id="JADBJN010000001">
    <property type="protein sequence ID" value="KAG5684652.1"/>
    <property type="molecule type" value="Genomic_DNA"/>
</dbReference>
<dbReference type="OrthoDB" id="7762482at2759"/>
<name>A0A9J6CRY0_POLVA</name>
<dbReference type="InterPro" id="IPR043502">
    <property type="entry name" value="DNA/RNA_pol_sf"/>
</dbReference>
<evidence type="ECO:0000313" key="2">
    <source>
        <dbReference type="Proteomes" id="UP001107558"/>
    </source>
</evidence>
<accession>A0A9J6CRY0</accession>
<dbReference type="AlphaFoldDB" id="A0A9J6CRY0"/>
<dbReference type="Proteomes" id="UP001107558">
    <property type="component" value="Chromosome 1"/>
</dbReference>
<reference evidence="1" key="1">
    <citation type="submission" date="2021-03" db="EMBL/GenBank/DDBJ databases">
        <title>Chromosome level genome of the anhydrobiotic midge Polypedilum vanderplanki.</title>
        <authorList>
            <person name="Yoshida Y."/>
            <person name="Kikawada T."/>
            <person name="Gusev O."/>
        </authorList>
    </citation>
    <scope>NUCLEOTIDE SEQUENCE</scope>
    <source>
        <strain evidence="1">NIAS01</strain>
        <tissue evidence="1">Whole body or cell culture</tissue>
    </source>
</reference>
<dbReference type="SUPFAM" id="SSF56672">
    <property type="entry name" value="DNA/RNA polymerases"/>
    <property type="match status" value="1"/>
</dbReference>
<evidence type="ECO:0008006" key="3">
    <source>
        <dbReference type="Google" id="ProtNLM"/>
    </source>
</evidence>
<proteinExistence type="predicted"/>
<keyword evidence="2" id="KW-1185">Reference proteome</keyword>
<gene>
    <name evidence="1" type="ORF">PVAND_013870</name>
</gene>
<dbReference type="PANTHER" id="PTHR47331:SF1">
    <property type="entry name" value="GAG-LIKE PROTEIN"/>
    <property type="match status" value="1"/>
</dbReference>
<dbReference type="PANTHER" id="PTHR47331">
    <property type="entry name" value="PHD-TYPE DOMAIN-CONTAINING PROTEIN"/>
    <property type="match status" value="1"/>
</dbReference>
<protein>
    <recommendedName>
        <fullName evidence="3">Reverse transcriptase domain-containing protein</fullName>
    </recommendedName>
</protein>
<dbReference type="GO" id="GO:0071897">
    <property type="term" value="P:DNA biosynthetic process"/>
    <property type="evidence" value="ECO:0007669"/>
    <property type="project" value="UniProtKB-ARBA"/>
</dbReference>
<evidence type="ECO:0000313" key="1">
    <source>
        <dbReference type="EMBL" id="KAG5684652.1"/>
    </source>
</evidence>
<organism evidence="1 2">
    <name type="scientific">Polypedilum vanderplanki</name>
    <name type="common">Sleeping chironomid midge</name>
    <dbReference type="NCBI Taxonomy" id="319348"/>
    <lineage>
        <taxon>Eukaryota</taxon>
        <taxon>Metazoa</taxon>
        <taxon>Ecdysozoa</taxon>
        <taxon>Arthropoda</taxon>
        <taxon>Hexapoda</taxon>
        <taxon>Insecta</taxon>
        <taxon>Pterygota</taxon>
        <taxon>Neoptera</taxon>
        <taxon>Endopterygota</taxon>
        <taxon>Diptera</taxon>
        <taxon>Nematocera</taxon>
        <taxon>Chironomoidea</taxon>
        <taxon>Chironomidae</taxon>
        <taxon>Chironominae</taxon>
        <taxon>Polypedilum</taxon>
        <taxon>Polypedilum</taxon>
    </lineage>
</organism>
<sequence>MKLHNLFPAIKVDLEVKASDSNEIILLKNVFAVSQENFTLPARSLNVEQLKEKFPFLKDADFESYYNAKPSLLIGSPHASCCEAIAPILEGGEGNPIGIKTKLGWSIYGGAPELYTEEPLSVDVTTTTTSNEVELNELSDEKHHLDKIFEHFCSIESLGIAQKSSYMTQDESLAIESIEKEWKVLPSGSIEVPLAWKLIDGQLPKLPNNYAMVYKRQLAHEQKLIKQPALHAAFISNFQDLLKEGYAREATVADLQGNWPNIWYLPMSLVINERKIPVKYRNVYDASAKYNNVSLNSFLYKGPKLIVDILKPIFKFREGKFAFTSDVKSMYHRVFINERDQQVQRVLFQRICQSTLKTYIIQVMLFGPSSSPLHFAVG</sequence>